<dbReference type="STRING" id="6573.A0A210Q3E2"/>
<evidence type="ECO:0000256" key="2">
    <source>
        <dbReference type="ARBA" id="ARBA00001962"/>
    </source>
</evidence>
<comment type="similarity">
    <text evidence="3">Belongs to the leprecan family.</text>
</comment>
<keyword evidence="9" id="KW-0256">Endoplasmic reticulum</keyword>
<keyword evidence="13" id="KW-0325">Glycoprotein</keyword>
<keyword evidence="8" id="KW-0802">TPR repeat</keyword>
<evidence type="ECO:0000256" key="13">
    <source>
        <dbReference type="ARBA" id="ARBA00023180"/>
    </source>
</evidence>
<evidence type="ECO:0000256" key="5">
    <source>
        <dbReference type="ARBA" id="ARBA00022723"/>
    </source>
</evidence>
<keyword evidence="10" id="KW-0223">Dioxygenase</keyword>
<dbReference type="GO" id="GO:0032963">
    <property type="term" value="P:collagen metabolic process"/>
    <property type="evidence" value="ECO:0007669"/>
    <property type="project" value="InterPro"/>
</dbReference>
<dbReference type="GO" id="GO:0019797">
    <property type="term" value="F:procollagen-proline 3-dioxygenase activity"/>
    <property type="evidence" value="ECO:0007669"/>
    <property type="project" value="UniProtKB-EC"/>
</dbReference>
<evidence type="ECO:0000256" key="10">
    <source>
        <dbReference type="ARBA" id="ARBA00022964"/>
    </source>
</evidence>
<sequence length="493" mass="56361">MLGAYKYEHSIPDHMIIDLEERPYVKHRKDGESAYRLGKWTDAVKHFEAALKEYYKEDELCRAHCDLGHRSTSSGLTQILVDGISAVLQCQQGCADTLTHLYGQTYPNYLTDHYLYLQDVYVKTNDNVNALEAATTYLTFKPEDQQVTQYRNNLLKKLQTSDSELTPGQDAARYIETRKRMTDLLDELLGSEHQKSKYYKEGGDGETQDNSEEIQSRKPEPDTSNDIDFSSRLENARLFNTTQILNNLFKTLSADVALTGETLKHDKRVVMDNLFTKEVCDDVMRISQNGIKNAGYHEIYPTAVRPNFAKELFTGFDILDCWELVLGKQLKESDVDLLTRLAEQVRHLVVRWFNETRPIYHDYTQFTCRKALDGKQTNRTSEDLSHPVHGDSCDFKPDQGVCATETAAYPWRTYSAVLYFNDNFEGGKFFFANPDQSEQVSIVPKCGRMVAFPSDHLHGVKAVTKGKRCAATIWFTASANRRRALPTWSGIVK</sequence>
<evidence type="ECO:0000256" key="4">
    <source>
        <dbReference type="ARBA" id="ARBA00012262"/>
    </source>
</evidence>
<keyword evidence="5" id="KW-0479">Metal-binding</keyword>
<dbReference type="InterPro" id="IPR039575">
    <property type="entry name" value="P3H"/>
</dbReference>
<dbReference type="AlphaFoldDB" id="A0A210Q3E2"/>
<dbReference type="InterPro" id="IPR044862">
    <property type="entry name" value="Pro_4_hyd_alph_FE2OG_OXY"/>
</dbReference>
<feature type="region of interest" description="Disordered" evidence="14">
    <location>
        <begin position="196"/>
        <end position="227"/>
    </location>
</feature>
<dbReference type="SMART" id="SM00702">
    <property type="entry name" value="P4Hc"/>
    <property type="match status" value="1"/>
</dbReference>
<keyword evidence="11" id="KW-0560">Oxidoreductase</keyword>
<comment type="caution">
    <text evidence="16">The sequence shown here is derived from an EMBL/GenBank/DDBJ whole genome shotgun (WGS) entry which is preliminary data.</text>
</comment>
<evidence type="ECO:0000256" key="3">
    <source>
        <dbReference type="ARBA" id="ARBA00006487"/>
    </source>
</evidence>
<gene>
    <name evidence="16" type="ORF">KP79_PYT18799</name>
</gene>
<feature type="domain" description="Fe2OG dioxygenase" evidence="15">
    <location>
        <begin position="364"/>
        <end position="477"/>
    </location>
</feature>
<dbReference type="InterPro" id="IPR056585">
    <property type="entry name" value="Leprecan_dom"/>
</dbReference>
<dbReference type="Proteomes" id="UP000242188">
    <property type="component" value="Unassembled WGS sequence"/>
</dbReference>
<dbReference type="EMBL" id="NEDP02005138">
    <property type="protein sequence ID" value="OWF43250.1"/>
    <property type="molecule type" value="Genomic_DNA"/>
</dbReference>
<protein>
    <recommendedName>
        <fullName evidence="4">procollagen-proline 3-dioxygenase</fullName>
        <ecNumber evidence="4">1.14.11.7</ecNumber>
    </recommendedName>
</protein>
<keyword evidence="12" id="KW-0408">Iron</keyword>
<name>A0A210Q3E2_MIZYE</name>
<dbReference type="Pfam" id="PF13640">
    <property type="entry name" value="2OG-FeII_Oxy_3"/>
    <property type="match status" value="1"/>
</dbReference>
<dbReference type="PANTHER" id="PTHR14049">
    <property type="entry name" value="LEPRECAN 1"/>
    <property type="match status" value="1"/>
</dbReference>
<evidence type="ECO:0000256" key="11">
    <source>
        <dbReference type="ARBA" id="ARBA00023002"/>
    </source>
</evidence>
<dbReference type="OrthoDB" id="8517835at2759"/>
<dbReference type="Pfam" id="PF23557">
    <property type="entry name" value="TPR_leprecan"/>
    <property type="match status" value="1"/>
</dbReference>
<evidence type="ECO:0000256" key="6">
    <source>
        <dbReference type="ARBA" id="ARBA00022729"/>
    </source>
</evidence>
<accession>A0A210Q3E2</accession>
<dbReference type="InterPro" id="IPR005123">
    <property type="entry name" value="Oxoglu/Fe-dep_dioxygenase_dom"/>
</dbReference>
<dbReference type="GO" id="GO:0005506">
    <property type="term" value="F:iron ion binding"/>
    <property type="evidence" value="ECO:0007669"/>
    <property type="project" value="InterPro"/>
</dbReference>
<dbReference type="Gene3D" id="1.25.40.10">
    <property type="entry name" value="Tetratricopeptide repeat domain"/>
    <property type="match status" value="1"/>
</dbReference>
<comment type="cofactor">
    <cofactor evidence="1">
        <name>L-ascorbate</name>
        <dbReference type="ChEBI" id="CHEBI:38290"/>
    </cofactor>
</comment>
<evidence type="ECO:0000313" key="17">
    <source>
        <dbReference type="Proteomes" id="UP000242188"/>
    </source>
</evidence>
<keyword evidence="7" id="KW-0677">Repeat</keyword>
<keyword evidence="6" id="KW-0732">Signal</keyword>
<dbReference type="PANTHER" id="PTHR14049:SF9">
    <property type="entry name" value="PROCOLLAGEN-PROLINE 3-DIOXYGENASE"/>
    <property type="match status" value="1"/>
</dbReference>
<dbReference type="InterPro" id="IPR006620">
    <property type="entry name" value="Pro_4_hyd_alph"/>
</dbReference>
<dbReference type="PROSITE" id="PS51471">
    <property type="entry name" value="FE2OG_OXY"/>
    <property type="match status" value="1"/>
</dbReference>
<keyword evidence="17" id="KW-1185">Reference proteome</keyword>
<evidence type="ECO:0000259" key="15">
    <source>
        <dbReference type="PROSITE" id="PS51471"/>
    </source>
</evidence>
<dbReference type="GO" id="GO:0031418">
    <property type="term" value="F:L-ascorbic acid binding"/>
    <property type="evidence" value="ECO:0007669"/>
    <property type="project" value="InterPro"/>
</dbReference>
<dbReference type="Gene3D" id="2.60.120.620">
    <property type="entry name" value="q2cbj1_9rhob like domain"/>
    <property type="match status" value="1"/>
</dbReference>
<evidence type="ECO:0000256" key="14">
    <source>
        <dbReference type="SAM" id="MobiDB-lite"/>
    </source>
</evidence>
<dbReference type="InterPro" id="IPR011990">
    <property type="entry name" value="TPR-like_helical_dom_sf"/>
</dbReference>
<evidence type="ECO:0000256" key="9">
    <source>
        <dbReference type="ARBA" id="ARBA00022824"/>
    </source>
</evidence>
<reference evidence="16 17" key="1">
    <citation type="journal article" date="2017" name="Nat. Ecol. Evol.">
        <title>Scallop genome provides insights into evolution of bilaterian karyotype and development.</title>
        <authorList>
            <person name="Wang S."/>
            <person name="Zhang J."/>
            <person name="Jiao W."/>
            <person name="Li J."/>
            <person name="Xun X."/>
            <person name="Sun Y."/>
            <person name="Guo X."/>
            <person name="Huan P."/>
            <person name="Dong B."/>
            <person name="Zhang L."/>
            <person name="Hu X."/>
            <person name="Sun X."/>
            <person name="Wang J."/>
            <person name="Zhao C."/>
            <person name="Wang Y."/>
            <person name="Wang D."/>
            <person name="Huang X."/>
            <person name="Wang R."/>
            <person name="Lv J."/>
            <person name="Li Y."/>
            <person name="Zhang Z."/>
            <person name="Liu B."/>
            <person name="Lu W."/>
            <person name="Hui Y."/>
            <person name="Liang J."/>
            <person name="Zhou Z."/>
            <person name="Hou R."/>
            <person name="Li X."/>
            <person name="Liu Y."/>
            <person name="Li H."/>
            <person name="Ning X."/>
            <person name="Lin Y."/>
            <person name="Zhao L."/>
            <person name="Xing Q."/>
            <person name="Dou J."/>
            <person name="Li Y."/>
            <person name="Mao J."/>
            <person name="Guo H."/>
            <person name="Dou H."/>
            <person name="Li T."/>
            <person name="Mu C."/>
            <person name="Jiang W."/>
            <person name="Fu Q."/>
            <person name="Fu X."/>
            <person name="Miao Y."/>
            <person name="Liu J."/>
            <person name="Yu Q."/>
            <person name="Li R."/>
            <person name="Liao H."/>
            <person name="Li X."/>
            <person name="Kong Y."/>
            <person name="Jiang Z."/>
            <person name="Chourrout D."/>
            <person name="Li R."/>
            <person name="Bao Z."/>
        </authorList>
    </citation>
    <scope>NUCLEOTIDE SEQUENCE [LARGE SCALE GENOMIC DNA]</scope>
    <source>
        <strain evidence="16 17">PY_sf001</strain>
    </source>
</reference>
<evidence type="ECO:0000256" key="7">
    <source>
        <dbReference type="ARBA" id="ARBA00022737"/>
    </source>
</evidence>
<evidence type="ECO:0000256" key="1">
    <source>
        <dbReference type="ARBA" id="ARBA00001961"/>
    </source>
</evidence>
<evidence type="ECO:0000313" key="16">
    <source>
        <dbReference type="EMBL" id="OWF43250.1"/>
    </source>
</evidence>
<comment type="cofactor">
    <cofactor evidence="2">
        <name>Fe cation</name>
        <dbReference type="ChEBI" id="CHEBI:24875"/>
    </cofactor>
</comment>
<evidence type="ECO:0000256" key="12">
    <source>
        <dbReference type="ARBA" id="ARBA00023004"/>
    </source>
</evidence>
<organism evidence="16 17">
    <name type="scientific">Mizuhopecten yessoensis</name>
    <name type="common">Japanese scallop</name>
    <name type="synonym">Patinopecten yessoensis</name>
    <dbReference type="NCBI Taxonomy" id="6573"/>
    <lineage>
        <taxon>Eukaryota</taxon>
        <taxon>Metazoa</taxon>
        <taxon>Spiralia</taxon>
        <taxon>Lophotrochozoa</taxon>
        <taxon>Mollusca</taxon>
        <taxon>Bivalvia</taxon>
        <taxon>Autobranchia</taxon>
        <taxon>Pteriomorphia</taxon>
        <taxon>Pectinida</taxon>
        <taxon>Pectinoidea</taxon>
        <taxon>Pectinidae</taxon>
        <taxon>Mizuhopecten</taxon>
    </lineage>
</organism>
<evidence type="ECO:0000256" key="8">
    <source>
        <dbReference type="ARBA" id="ARBA00022803"/>
    </source>
</evidence>
<proteinExistence type="inferred from homology"/>
<dbReference type="EC" id="1.14.11.7" evidence="4"/>